<protein>
    <recommendedName>
        <fullName evidence="1">Phage head morphogenesis domain-containing protein</fullName>
    </recommendedName>
</protein>
<comment type="caution">
    <text evidence="2">The sequence shown here is derived from an EMBL/GenBank/DDBJ whole genome shotgun (WGS) entry which is preliminary data.</text>
</comment>
<dbReference type="InterPro" id="IPR006528">
    <property type="entry name" value="Phage_head_morphogenesis_dom"/>
</dbReference>
<accession>A0A0F9SZH1</accession>
<reference evidence="2" key="1">
    <citation type="journal article" date="2015" name="Nature">
        <title>Complex archaea that bridge the gap between prokaryotes and eukaryotes.</title>
        <authorList>
            <person name="Spang A."/>
            <person name="Saw J.H."/>
            <person name="Jorgensen S.L."/>
            <person name="Zaremba-Niedzwiedzka K."/>
            <person name="Martijn J."/>
            <person name="Lind A.E."/>
            <person name="van Eijk R."/>
            <person name="Schleper C."/>
            <person name="Guy L."/>
            <person name="Ettema T.J."/>
        </authorList>
    </citation>
    <scope>NUCLEOTIDE SEQUENCE</scope>
</reference>
<gene>
    <name evidence="2" type="ORF">LCGC14_0392490</name>
</gene>
<evidence type="ECO:0000259" key="1">
    <source>
        <dbReference type="Pfam" id="PF04233"/>
    </source>
</evidence>
<dbReference type="NCBIfam" id="TIGR01641">
    <property type="entry name" value="phageSPP1_gp7"/>
    <property type="match status" value="1"/>
</dbReference>
<proteinExistence type="predicted"/>
<name>A0A0F9SZH1_9ZZZZ</name>
<sequence length="323" mass="35441">MATLKVRKLAAKQERDRRTLEAKGLRGAARLGFDLRTLSARAVRKGQPVQAAIAGTLVLFRQLMVEGMLAADLAGRLRVVSTLTQEVKQAKSFAFAPQPLKSVPSVYARAVAISKARLNFTDEQLEFLRQAYDERAAEVIDGVGDLTGDEVNQLIADAVEAGLPPVQAAKQVRAALAKAGLDPGNPYRLETIFRTQTLTAYNAARWQMLQDPDVQEILWGFEYVTAGDERVRPTHVALDGTRLPKNAQEWDSIWPPNGWNCRCTTIEIIRGDPLARKRPLRDKVIDGKLVAPTPDPGWSFNPGKAFDVPAVSGILMRAVKPGV</sequence>
<feature type="domain" description="Phage head morphogenesis" evidence="1">
    <location>
        <begin position="150"/>
        <end position="266"/>
    </location>
</feature>
<evidence type="ECO:0000313" key="2">
    <source>
        <dbReference type="EMBL" id="KKN74310.1"/>
    </source>
</evidence>
<organism evidence="2">
    <name type="scientific">marine sediment metagenome</name>
    <dbReference type="NCBI Taxonomy" id="412755"/>
    <lineage>
        <taxon>unclassified sequences</taxon>
        <taxon>metagenomes</taxon>
        <taxon>ecological metagenomes</taxon>
    </lineage>
</organism>
<dbReference type="Pfam" id="PF04233">
    <property type="entry name" value="Phage_Mu_F"/>
    <property type="match status" value="1"/>
</dbReference>
<dbReference type="EMBL" id="LAZR01000329">
    <property type="protein sequence ID" value="KKN74310.1"/>
    <property type="molecule type" value="Genomic_DNA"/>
</dbReference>
<dbReference type="AlphaFoldDB" id="A0A0F9SZH1"/>